<proteinExistence type="predicted"/>
<dbReference type="Pfam" id="PF14215">
    <property type="entry name" value="bHLH-MYC_N"/>
    <property type="match status" value="1"/>
</dbReference>
<evidence type="ECO:0000313" key="4">
    <source>
        <dbReference type="EMBL" id="AQK73493.1"/>
    </source>
</evidence>
<evidence type="ECO:0000256" key="2">
    <source>
        <dbReference type="ARBA" id="ARBA00023163"/>
    </source>
</evidence>
<dbReference type="FunCoup" id="A0A1D6HFT3">
    <property type="interactions" value="175"/>
</dbReference>
<feature type="compositionally biased region" description="Basic and acidic residues" evidence="3">
    <location>
        <begin position="558"/>
        <end position="585"/>
    </location>
</feature>
<dbReference type="InParanoid" id="A0A1D6HFT3"/>
<dbReference type="InterPro" id="IPR043561">
    <property type="entry name" value="LHW-like"/>
</dbReference>
<dbReference type="PROSITE" id="PS50888">
    <property type="entry name" value="BHLH"/>
    <property type="match status" value="1"/>
</dbReference>
<dbReference type="SMR" id="A0A1D6HFT3"/>
<dbReference type="GO" id="GO:0046983">
    <property type="term" value="F:protein dimerization activity"/>
    <property type="evidence" value="ECO:0007669"/>
    <property type="project" value="InterPro"/>
</dbReference>
<evidence type="ECO:0000256" key="1">
    <source>
        <dbReference type="ARBA" id="ARBA00023015"/>
    </source>
</evidence>
<keyword evidence="1" id="KW-0805">Transcription regulation</keyword>
<dbReference type="EMBL" id="CM000781">
    <property type="protein sequence ID" value="AQK73493.1"/>
    <property type="molecule type" value="Genomic_DNA"/>
</dbReference>
<accession>A0A1D6HFT3</accession>
<dbReference type="GO" id="GO:0003700">
    <property type="term" value="F:DNA-binding transcription factor activity"/>
    <property type="evidence" value="ECO:0007669"/>
    <property type="project" value="InterPro"/>
</dbReference>
<dbReference type="STRING" id="4577.A0A1D6HFT3"/>
<organism evidence="4">
    <name type="scientific">Zea mays</name>
    <name type="common">Maize</name>
    <dbReference type="NCBI Taxonomy" id="4577"/>
    <lineage>
        <taxon>Eukaryota</taxon>
        <taxon>Viridiplantae</taxon>
        <taxon>Streptophyta</taxon>
        <taxon>Embryophyta</taxon>
        <taxon>Tracheophyta</taxon>
        <taxon>Spermatophyta</taxon>
        <taxon>Magnoliopsida</taxon>
        <taxon>Liliopsida</taxon>
        <taxon>Poales</taxon>
        <taxon>Poaceae</taxon>
        <taxon>PACMAD clade</taxon>
        <taxon>Panicoideae</taxon>
        <taxon>Andropogonodae</taxon>
        <taxon>Andropogoneae</taxon>
        <taxon>Tripsacinae</taxon>
        <taxon>Zea</taxon>
    </lineage>
</organism>
<keyword evidence="2" id="KW-0804">Transcription</keyword>
<dbReference type="InterPro" id="IPR025610">
    <property type="entry name" value="MYC/MYB_N"/>
</dbReference>
<dbReference type="ExpressionAtlas" id="A0A1D6HFT3">
    <property type="expression patterns" value="baseline and differential"/>
</dbReference>
<sequence length="794" mass="87205">MAEALGALCRAGGWSYGAIWRPDRRDPRLLTVGECHCEDEARKVVDKMVNQVHVVGEGYGKMIFFMFDSTDVLRVFLVDISWCLQNVLCSIEDVLQTTCRQCHVFYCSLIGRTLISGEHQWISDDIPFSFSQISDEDNLGLCQTIAVVPMPAFGVAQFGSMQKVSESLQFLDQVKGATFLMESLSWSPSTKDAQKDAFMYNPQFQLDSSTTREGLPRTKAEPENSRLENAISIDSLKNFAITSNGLNPHVVAMPVNSKSISTVKLIQSDSNLRYNNISENAQQFKSAKQPDSSWASAATCFSNLTNLQRIERGLSCTPNKLRHCLQSEKSSGFLDSYSSIVSTDAELKCTLFDNATPFVQSDVIQEVGTSGSTRACGLHELPNEIWAEIASGEMKPVIKEVNENNGFLESTAFDPVMNDWWGDTALLAGNTSHLSATTMNSVSGQASSEQLSIEDRGLFSESVFEELLGFDGNVGPVMDSTEPLAGFVSGCHLPRYNLQGSLSVCKAQVPPLILPSGSCTSENVVMGSSKEAPVSLQNLSMDDCGSLNTASSKISQVKKPEGEKVVKKRARPGESTRPRPKDRQQIQERVKELREIVPNSAKCSIDALLDRTIKHMLFLQSVTKYAEKIKQADEPNMISKDNGSVLNDNSHGVVLKDNPSGGSNGGATWAYEVAGQTMVCPIIVEDLAPPGQMLVEMLCEERGFFLEIADTIRGFGLTILKGLMELRDGKIMARFLVEANKNVTRMDIFLSLVQLLQQNSRNRSSDQLVKVMNNGIPSFVDHQQSPASIPVWPC</sequence>
<reference evidence="4" key="1">
    <citation type="submission" date="2015-12" db="EMBL/GenBank/DDBJ databases">
        <title>Update maize B73 reference genome by single molecule sequencing technologies.</title>
        <authorList>
            <consortium name="Maize Genome Sequencing Project"/>
            <person name="Ware D."/>
        </authorList>
    </citation>
    <scope>NUCLEOTIDE SEQUENCE</scope>
    <source>
        <tissue evidence="4">Seedling</tissue>
    </source>
</reference>
<feature type="region of interest" description="Disordered" evidence="3">
    <location>
        <begin position="550"/>
        <end position="585"/>
    </location>
</feature>
<dbReference type="PANTHER" id="PTHR46196:SF2">
    <property type="entry name" value="TRANSCRIPTION FACTOR BHLH157"/>
    <property type="match status" value="1"/>
</dbReference>
<dbReference type="PANTHER" id="PTHR46196">
    <property type="entry name" value="TRANSCRIPTION FACTOR BHLH155-LIKE ISOFORM X1-RELATED"/>
    <property type="match status" value="1"/>
</dbReference>
<gene>
    <name evidence="4" type="ORF">ZEAMMB73_Zm00001d017573</name>
</gene>
<dbReference type="InterPro" id="IPR011598">
    <property type="entry name" value="bHLH_dom"/>
</dbReference>
<dbReference type="AlphaFoldDB" id="A0A1D6HFT3"/>
<evidence type="ECO:0000256" key="3">
    <source>
        <dbReference type="SAM" id="MobiDB-lite"/>
    </source>
</evidence>
<dbReference type="IntAct" id="A0A1D6HFT3">
    <property type="interactions" value="4"/>
</dbReference>
<protein>
    <submittedName>
        <fullName evidence="4">Transcription factor bHLH157</fullName>
    </submittedName>
</protein>
<name>A0A1D6HFT3_MAIZE</name>
<dbReference type="Pfam" id="PF23176">
    <property type="entry name" value="bHLH_LHW"/>
    <property type="match status" value="1"/>
</dbReference>